<dbReference type="PIRSF" id="PIRSF002741">
    <property type="entry name" value="MppA"/>
    <property type="match status" value="1"/>
</dbReference>
<evidence type="ECO:0000313" key="7">
    <source>
        <dbReference type="Proteomes" id="UP000269573"/>
    </source>
</evidence>
<dbReference type="InterPro" id="IPR039424">
    <property type="entry name" value="SBP_5"/>
</dbReference>
<dbReference type="RefSeq" id="WP_122924596.1">
    <property type="nucleotide sequence ID" value="NZ_RHHU01000010.1"/>
</dbReference>
<name>A0A3M8D898_9BACL</name>
<sequence length="524" mass="58320">MMKNKTWNWVLTSVLSTGLLLSGCSNGSETGAVSKQAGSEASASAQKTLIIARQSDANNLDPHFISAINAASVVHHKVYEGLIQRDESMEFKPMLATEWKQVDDVTWEFKLRQDVKFHDGTPFNAEAVKATIARVLDEKVGSPRATQFKMIKEVKAIDDYTVQFKLEYPYSPLLSILANHEGSILSPKAIEQYGKDLSKHPVGTGPFVFESWTPGQEIVLVKNENYWGEKVKVDKAVFKVVPEDTTRIAMVETGEAHIAEPLPVTEIDRVKNSPQLDLYRSEGLGTEFVGFNTKKKPFDDVRVRQAINYAIETDAIIQGVYNRVGTRANSAMSPKVLGYSDSVQGYTFDPNKAKTLLKEAGYPNGFKTTIWTGDRKERINAAEVIQSQLKGIGIEVEVKVLEYGAYLDAEDNGETDMFISGWGNATGDGDYNQYNLFHSSSLGKGGNTTFYVNKEVDQLIEEGRREQDPQKRRDIYARALQIESSEAPMVPIRNLENVAALGKNIKGFWISPSGYMMINDITIE</sequence>
<dbReference type="CDD" id="cd08499">
    <property type="entry name" value="PBP2_Ylib_like"/>
    <property type="match status" value="1"/>
</dbReference>
<evidence type="ECO:0000313" key="6">
    <source>
        <dbReference type="EMBL" id="RNB84103.1"/>
    </source>
</evidence>
<keyword evidence="3 4" id="KW-0732">Signal</keyword>
<dbReference type="Gene3D" id="3.40.190.10">
    <property type="entry name" value="Periplasmic binding protein-like II"/>
    <property type="match status" value="1"/>
</dbReference>
<comment type="caution">
    <text evidence="6">The sequence shown here is derived from an EMBL/GenBank/DDBJ whole genome shotgun (WGS) entry which is preliminary data.</text>
</comment>
<evidence type="ECO:0000259" key="5">
    <source>
        <dbReference type="Pfam" id="PF00496"/>
    </source>
</evidence>
<gene>
    <name evidence="6" type="ORF">EDM59_16490</name>
</gene>
<accession>A0A3M8D898</accession>
<dbReference type="PANTHER" id="PTHR30290:SF9">
    <property type="entry name" value="OLIGOPEPTIDE-BINDING PROTEIN APPA"/>
    <property type="match status" value="1"/>
</dbReference>
<feature type="signal peptide" evidence="4">
    <location>
        <begin position="1"/>
        <end position="27"/>
    </location>
</feature>
<dbReference type="Gene3D" id="3.10.105.10">
    <property type="entry name" value="Dipeptide-binding Protein, Domain 3"/>
    <property type="match status" value="1"/>
</dbReference>
<evidence type="ECO:0000256" key="3">
    <source>
        <dbReference type="ARBA" id="ARBA00022729"/>
    </source>
</evidence>
<dbReference type="InterPro" id="IPR000914">
    <property type="entry name" value="SBP_5_dom"/>
</dbReference>
<evidence type="ECO:0000256" key="2">
    <source>
        <dbReference type="ARBA" id="ARBA00022448"/>
    </source>
</evidence>
<evidence type="ECO:0000256" key="4">
    <source>
        <dbReference type="SAM" id="SignalP"/>
    </source>
</evidence>
<dbReference type="SUPFAM" id="SSF53850">
    <property type="entry name" value="Periplasmic binding protein-like II"/>
    <property type="match status" value="1"/>
</dbReference>
<dbReference type="EMBL" id="RHHU01000010">
    <property type="protein sequence ID" value="RNB84103.1"/>
    <property type="molecule type" value="Genomic_DNA"/>
</dbReference>
<protein>
    <submittedName>
        <fullName evidence="6">Glutathione ABC transporter substrate-binding protein</fullName>
    </submittedName>
</protein>
<proteinExistence type="inferred from homology"/>
<dbReference type="GO" id="GO:0043190">
    <property type="term" value="C:ATP-binding cassette (ABC) transporter complex"/>
    <property type="evidence" value="ECO:0007669"/>
    <property type="project" value="InterPro"/>
</dbReference>
<evidence type="ECO:0000256" key="1">
    <source>
        <dbReference type="ARBA" id="ARBA00005695"/>
    </source>
</evidence>
<keyword evidence="7" id="KW-1185">Reference proteome</keyword>
<dbReference type="PROSITE" id="PS51257">
    <property type="entry name" value="PROKAR_LIPOPROTEIN"/>
    <property type="match status" value="1"/>
</dbReference>
<comment type="similarity">
    <text evidence="1">Belongs to the bacterial solute-binding protein 5 family.</text>
</comment>
<feature type="domain" description="Solute-binding protein family 5" evidence="5">
    <location>
        <begin position="90"/>
        <end position="441"/>
    </location>
</feature>
<dbReference type="GO" id="GO:0042597">
    <property type="term" value="C:periplasmic space"/>
    <property type="evidence" value="ECO:0007669"/>
    <property type="project" value="UniProtKB-ARBA"/>
</dbReference>
<dbReference type="GO" id="GO:0015833">
    <property type="term" value="P:peptide transport"/>
    <property type="evidence" value="ECO:0007669"/>
    <property type="project" value="TreeGrafter"/>
</dbReference>
<dbReference type="Proteomes" id="UP000269573">
    <property type="component" value="Unassembled WGS sequence"/>
</dbReference>
<dbReference type="PANTHER" id="PTHR30290">
    <property type="entry name" value="PERIPLASMIC BINDING COMPONENT OF ABC TRANSPORTER"/>
    <property type="match status" value="1"/>
</dbReference>
<dbReference type="Pfam" id="PF00496">
    <property type="entry name" value="SBP_bac_5"/>
    <property type="match status" value="1"/>
</dbReference>
<dbReference type="AlphaFoldDB" id="A0A3M8D898"/>
<feature type="chain" id="PRO_5017980898" evidence="4">
    <location>
        <begin position="28"/>
        <end position="524"/>
    </location>
</feature>
<dbReference type="Gene3D" id="3.90.76.10">
    <property type="entry name" value="Dipeptide-binding Protein, Domain 1"/>
    <property type="match status" value="1"/>
</dbReference>
<keyword evidence="2" id="KW-0813">Transport</keyword>
<dbReference type="GO" id="GO:1904680">
    <property type="term" value="F:peptide transmembrane transporter activity"/>
    <property type="evidence" value="ECO:0007669"/>
    <property type="project" value="TreeGrafter"/>
</dbReference>
<dbReference type="InterPro" id="IPR030678">
    <property type="entry name" value="Peptide/Ni-bd"/>
</dbReference>
<reference evidence="6 7" key="1">
    <citation type="submission" date="2018-10" db="EMBL/GenBank/DDBJ databases">
        <title>Phylogenomics of Brevibacillus.</title>
        <authorList>
            <person name="Dunlap C."/>
        </authorList>
    </citation>
    <scope>NUCLEOTIDE SEQUENCE [LARGE SCALE GENOMIC DNA]</scope>
    <source>
        <strain evidence="6 7">JCM 15774</strain>
    </source>
</reference>
<organism evidence="6 7">
    <name type="scientific">Brevibacillus nitrificans</name>
    <dbReference type="NCBI Taxonomy" id="651560"/>
    <lineage>
        <taxon>Bacteria</taxon>
        <taxon>Bacillati</taxon>
        <taxon>Bacillota</taxon>
        <taxon>Bacilli</taxon>
        <taxon>Bacillales</taxon>
        <taxon>Paenibacillaceae</taxon>
        <taxon>Brevibacillus</taxon>
    </lineage>
</organism>